<dbReference type="InterPro" id="IPR005119">
    <property type="entry name" value="LysR_subst-bd"/>
</dbReference>
<evidence type="ECO:0000256" key="2">
    <source>
        <dbReference type="ARBA" id="ARBA00023015"/>
    </source>
</evidence>
<dbReference type="Gene3D" id="1.10.10.10">
    <property type="entry name" value="Winged helix-like DNA-binding domain superfamily/Winged helix DNA-binding domain"/>
    <property type="match status" value="1"/>
</dbReference>
<dbReference type="GO" id="GO:0003700">
    <property type="term" value="F:DNA-binding transcription factor activity"/>
    <property type="evidence" value="ECO:0007669"/>
    <property type="project" value="InterPro"/>
</dbReference>
<dbReference type="SUPFAM" id="SSF53850">
    <property type="entry name" value="Periplasmic binding protein-like II"/>
    <property type="match status" value="1"/>
</dbReference>
<dbReference type="Gene3D" id="3.40.190.10">
    <property type="entry name" value="Periplasmic binding protein-like II"/>
    <property type="match status" value="2"/>
</dbReference>
<feature type="domain" description="HTH lysR-type" evidence="5">
    <location>
        <begin position="24"/>
        <end position="81"/>
    </location>
</feature>
<proteinExistence type="inferred from homology"/>
<evidence type="ECO:0000256" key="1">
    <source>
        <dbReference type="ARBA" id="ARBA00009437"/>
    </source>
</evidence>
<name>A0A318USC0_9GAMM</name>
<reference evidence="6 7" key="1">
    <citation type="submission" date="2018-06" db="EMBL/GenBank/DDBJ databases">
        <title>Genomic Encyclopedia of Type Strains, Phase III (KMG-III): the genomes of soil and plant-associated and newly described type strains.</title>
        <authorList>
            <person name="Whitman W."/>
        </authorList>
    </citation>
    <scope>NUCLEOTIDE SEQUENCE [LARGE SCALE GENOMIC DNA]</scope>
    <source>
        <strain evidence="6 7">CECT 7730</strain>
    </source>
</reference>
<comment type="caution">
    <text evidence="6">The sequence shown here is derived from an EMBL/GenBank/DDBJ whole genome shotgun (WGS) entry which is preliminary data.</text>
</comment>
<dbReference type="Pfam" id="PF03466">
    <property type="entry name" value="LysR_substrate"/>
    <property type="match status" value="1"/>
</dbReference>
<keyword evidence="7" id="KW-1185">Reference proteome</keyword>
<dbReference type="AlphaFoldDB" id="A0A318USC0"/>
<dbReference type="InterPro" id="IPR050389">
    <property type="entry name" value="LysR-type_TF"/>
</dbReference>
<protein>
    <submittedName>
        <fullName evidence="6">DNA-binding transcriptional LysR family regulator</fullName>
    </submittedName>
</protein>
<dbReference type="InterPro" id="IPR036388">
    <property type="entry name" value="WH-like_DNA-bd_sf"/>
</dbReference>
<dbReference type="GO" id="GO:0003677">
    <property type="term" value="F:DNA binding"/>
    <property type="evidence" value="ECO:0007669"/>
    <property type="project" value="UniProtKB-KW"/>
</dbReference>
<dbReference type="Proteomes" id="UP000247551">
    <property type="component" value="Unassembled WGS sequence"/>
</dbReference>
<dbReference type="PRINTS" id="PR00039">
    <property type="entry name" value="HTHLYSR"/>
</dbReference>
<keyword evidence="3 6" id="KW-0238">DNA-binding</keyword>
<dbReference type="InterPro" id="IPR036390">
    <property type="entry name" value="WH_DNA-bd_sf"/>
</dbReference>
<dbReference type="CDD" id="cd08417">
    <property type="entry name" value="PBP2_Nitroaromatics_like"/>
    <property type="match status" value="1"/>
</dbReference>
<dbReference type="SUPFAM" id="SSF46785">
    <property type="entry name" value="Winged helix' DNA-binding domain"/>
    <property type="match status" value="1"/>
</dbReference>
<dbReference type="InterPro" id="IPR037402">
    <property type="entry name" value="YidZ_PBP2"/>
</dbReference>
<gene>
    <name evidence="6" type="ORF">DFP75_11190</name>
</gene>
<dbReference type="PROSITE" id="PS50931">
    <property type="entry name" value="HTH_LYSR"/>
    <property type="match status" value="1"/>
</dbReference>
<accession>A0A318USC0</accession>
<dbReference type="InterPro" id="IPR000847">
    <property type="entry name" value="LysR_HTH_N"/>
</dbReference>
<keyword evidence="2" id="KW-0805">Transcription regulation</keyword>
<evidence type="ECO:0000256" key="4">
    <source>
        <dbReference type="ARBA" id="ARBA00023163"/>
    </source>
</evidence>
<dbReference type="Pfam" id="PF00126">
    <property type="entry name" value="HTH_1"/>
    <property type="match status" value="1"/>
</dbReference>
<keyword evidence="4" id="KW-0804">Transcription</keyword>
<dbReference type="PANTHER" id="PTHR30118">
    <property type="entry name" value="HTH-TYPE TRANSCRIPTIONAL REGULATOR LEUO-RELATED"/>
    <property type="match status" value="1"/>
</dbReference>
<comment type="similarity">
    <text evidence="1">Belongs to the LysR transcriptional regulatory family.</text>
</comment>
<organism evidence="6 7">
    <name type="scientific">Marinomonas alcarazii</name>
    <dbReference type="NCBI Taxonomy" id="491949"/>
    <lineage>
        <taxon>Bacteria</taxon>
        <taxon>Pseudomonadati</taxon>
        <taxon>Pseudomonadota</taxon>
        <taxon>Gammaproteobacteria</taxon>
        <taxon>Oceanospirillales</taxon>
        <taxon>Oceanospirillaceae</taxon>
        <taxon>Marinomonas</taxon>
    </lineage>
</organism>
<sequence>MILSYNYNKLSWGAVLSEIRLSDVDLNLLYVLQVLIEELNVTKAATRLNVSQPAVSRSLSRLRDMFDDPLFIRTSHGLSATAKTQNLAPLLSDMLKGLEHIIQPSEFDPQTSKRRFVLSTTDFGTLTVLPKILDLFRQQAPNAILDVKSWDEDRVLELDQTNIDIAVAVLSKEPPPSIRAMRLKSDRLVCLARKDHPSIQQELTLDNYLQADHVQVVLGRREYFAVDRELEKMGHKRHVSVHLPNFVPAARVVMDSDLLLTVPKLFAEDMAATVSEIAVYELPFGTREFDYSMIWHERFQRDAAHIWFRGLLRQAFLDASI</sequence>
<evidence type="ECO:0000256" key="3">
    <source>
        <dbReference type="ARBA" id="ARBA00023125"/>
    </source>
</evidence>
<evidence type="ECO:0000313" key="6">
    <source>
        <dbReference type="EMBL" id="PYF78671.1"/>
    </source>
</evidence>
<dbReference type="EMBL" id="QKLW01000011">
    <property type="protein sequence ID" value="PYF78671.1"/>
    <property type="molecule type" value="Genomic_DNA"/>
</dbReference>
<dbReference type="PANTHER" id="PTHR30118:SF15">
    <property type="entry name" value="TRANSCRIPTIONAL REGULATORY PROTEIN"/>
    <property type="match status" value="1"/>
</dbReference>
<evidence type="ECO:0000259" key="5">
    <source>
        <dbReference type="PROSITE" id="PS50931"/>
    </source>
</evidence>
<evidence type="ECO:0000313" key="7">
    <source>
        <dbReference type="Proteomes" id="UP000247551"/>
    </source>
</evidence>